<keyword evidence="2" id="KW-1133">Transmembrane helix</keyword>
<evidence type="ECO:0000256" key="1">
    <source>
        <dbReference type="SAM" id="MobiDB-lite"/>
    </source>
</evidence>
<feature type="region of interest" description="Disordered" evidence="1">
    <location>
        <begin position="133"/>
        <end position="160"/>
    </location>
</feature>
<accession>G0NN95</accession>
<gene>
    <name evidence="3" type="ORF">CAEBREN_11625</name>
</gene>
<keyword evidence="4" id="KW-1185">Reference proteome</keyword>
<dbReference type="eggNOG" id="ENOG502TGHD">
    <property type="taxonomic scope" value="Eukaryota"/>
</dbReference>
<organism evidence="4">
    <name type="scientific">Caenorhabditis brenneri</name>
    <name type="common">Nematode worm</name>
    <dbReference type="NCBI Taxonomy" id="135651"/>
    <lineage>
        <taxon>Eukaryota</taxon>
        <taxon>Metazoa</taxon>
        <taxon>Ecdysozoa</taxon>
        <taxon>Nematoda</taxon>
        <taxon>Chromadorea</taxon>
        <taxon>Rhabditida</taxon>
        <taxon>Rhabditina</taxon>
        <taxon>Rhabditomorpha</taxon>
        <taxon>Rhabditoidea</taxon>
        <taxon>Rhabditidae</taxon>
        <taxon>Peloderinae</taxon>
        <taxon>Caenorhabditis</taxon>
    </lineage>
</organism>
<feature type="region of interest" description="Disordered" evidence="1">
    <location>
        <begin position="166"/>
        <end position="185"/>
    </location>
</feature>
<reference evidence="4" key="1">
    <citation type="submission" date="2011-07" db="EMBL/GenBank/DDBJ databases">
        <authorList>
            <consortium name="Caenorhabditis brenneri Sequencing and Analysis Consortium"/>
            <person name="Wilson R.K."/>
        </authorList>
    </citation>
    <scope>NUCLEOTIDE SEQUENCE [LARGE SCALE GENOMIC DNA]</scope>
    <source>
        <strain evidence="4">PB2801</strain>
    </source>
</reference>
<proteinExistence type="predicted"/>
<dbReference type="FunCoup" id="G0NN95">
    <property type="interactions" value="165"/>
</dbReference>
<dbReference type="AlphaFoldDB" id="G0NN95"/>
<evidence type="ECO:0000256" key="2">
    <source>
        <dbReference type="SAM" id="Phobius"/>
    </source>
</evidence>
<keyword evidence="2" id="KW-0472">Membrane</keyword>
<evidence type="ECO:0000313" key="3">
    <source>
        <dbReference type="EMBL" id="EGT34464.1"/>
    </source>
</evidence>
<dbReference type="HOGENOM" id="CLU_1278631_0_0_1"/>
<sequence>MVFTFLMVFSSDADHYKTYHPELAGIVGFHFMLPIFVYQILWLVSNIVSVITVHTSTPYLFFFAILVPIFGLLISIVILVPSFDYAITHHNEVSGIFIGFVSALGVFVVCCILFVIVRISTFRKMMKQKKVVQNTAEKSPEDPQQEPVPEPEPIRVKDPDEISVSFSRRSTMSMNDEHFVAPPRR</sequence>
<keyword evidence="2" id="KW-0812">Transmembrane</keyword>
<evidence type="ECO:0000313" key="4">
    <source>
        <dbReference type="Proteomes" id="UP000008068"/>
    </source>
</evidence>
<dbReference type="OrthoDB" id="5847948at2759"/>
<protein>
    <submittedName>
        <fullName evidence="3">Uncharacterized protein</fullName>
    </submittedName>
</protein>
<dbReference type="Proteomes" id="UP000008068">
    <property type="component" value="Unassembled WGS sequence"/>
</dbReference>
<dbReference type="EMBL" id="GL379913">
    <property type="protein sequence ID" value="EGT34464.1"/>
    <property type="molecule type" value="Genomic_DNA"/>
</dbReference>
<feature type="transmembrane region" description="Helical" evidence="2">
    <location>
        <begin position="95"/>
        <end position="117"/>
    </location>
</feature>
<feature type="transmembrane region" description="Helical" evidence="2">
    <location>
        <begin position="23"/>
        <end position="48"/>
    </location>
</feature>
<dbReference type="OMA" id="RSTMSMN"/>
<dbReference type="InParanoid" id="G0NN95"/>
<name>G0NN95_CAEBE</name>
<feature type="transmembrane region" description="Helical" evidence="2">
    <location>
        <begin position="60"/>
        <end position="83"/>
    </location>
</feature>